<gene>
    <name evidence="1" type="ORF">TNCV_1534781</name>
</gene>
<sequence length="88" mass="10213">MRLSELCYVTGKTDSMRLSDFTMMRKMFNRTRLNPDHCVANSEKCMYRINSYNSKTYGIEDADWLLNPTKTYESRDEPLTNLATAKGA</sequence>
<name>A0A8X6R7J3_TRICX</name>
<evidence type="ECO:0000313" key="1">
    <source>
        <dbReference type="EMBL" id="GFX89831.1"/>
    </source>
</evidence>
<proteinExistence type="predicted"/>
<dbReference type="InterPro" id="IPR036085">
    <property type="entry name" value="PAZ_dom_sf"/>
</dbReference>
<dbReference type="EMBL" id="BMAU01021084">
    <property type="protein sequence ID" value="GFX89831.1"/>
    <property type="molecule type" value="Genomic_DNA"/>
</dbReference>
<protein>
    <submittedName>
        <fullName evidence="1">Uncharacterized protein</fullName>
    </submittedName>
</protein>
<dbReference type="SUPFAM" id="SSF101690">
    <property type="entry name" value="PAZ domain"/>
    <property type="match status" value="1"/>
</dbReference>
<keyword evidence="2" id="KW-1185">Reference proteome</keyword>
<dbReference type="AlphaFoldDB" id="A0A8X6R7J3"/>
<dbReference type="Proteomes" id="UP000887159">
    <property type="component" value="Unassembled WGS sequence"/>
</dbReference>
<comment type="caution">
    <text evidence="1">The sequence shown here is derived from an EMBL/GenBank/DDBJ whole genome shotgun (WGS) entry which is preliminary data.</text>
</comment>
<accession>A0A8X6R7J3</accession>
<reference evidence="1" key="1">
    <citation type="submission" date="2020-08" db="EMBL/GenBank/DDBJ databases">
        <title>Multicomponent nature underlies the extraordinary mechanical properties of spider dragline silk.</title>
        <authorList>
            <person name="Kono N."/>
            <person name="Nakamura H."/>
            <person name="Mori M."/>
            <person name="Yoshida Y."/>
            <person name="Ohtoshi R."/>
            <person name="Malay A.D."/>
            <person name="Moran D.A.P."/>
            <person name="Tomita M."/>
            <person name="Numata K."/>
            <person name="Arakawa K."/>
        </authorList>
    </citation>
    <scope>NUCLEOTIDE SEQUENCE</scope>
</reference>
<organism evidence="1 2">
    <name type="scientific">Trichonephila clavipes</name>
    <name type="common">Golden silk orbweaver</name>
    <name type="synonym">Nephila clavipes</name>
    <dbReference type="NCBI Taxonomy" id="2585209"/>
    <lineage>
        <taxon>Eukaryota</taxon>
        <taxon>Metazoa</taxon>
        <taxon>Ecdysozoa</taxon>
        <taxon>Arthropoda</taxon>
        <taxon>Chelicerata</taxon>
        <taxon>Arachnida</taxon>
        <taxon>Araneae</taxon>
        <taxon>Araneomorphae</taxon>
        <taxon>Entelegynae</taxon>
        <taxon>Araneoidea</taxon>
        <taxon>Nephilidae</taxon>
        <taxon>Trichonephila</taxon>
    </lineage>
</organism>
<evidence type="ECO:0000313" key="2">
    <source>
        <dbReference type="Proteomes" id="UP000887159"/>
    </source>
</evidence>